<organism evidence="2">
    <name type="scientific">Acidithiobacillus ferrianus</name>
    <dbReference type="NCBI Taxonomy" id="2678518"/>
    <lineage>
        <taxon>Bacteria</taxon>
        <taxon>Pseudomonadati</taxon>
        <taxon>Pseudomonadota</taxon>
        <taxon>Acidithiobacillia</taxon>
        <taxon>Acidithiobacillales</taxon>
        <taxon>Acidithiobacillaceae</taxon>
        <taxon>Acidithiobacillus</taxon>
    </lineage>
</organism>
<accession>A0A845U333</accession>
<dbReference type="AlphaFoldDB" id="A0A845U333"/>
<evidence type="ECO:0000256" key="1">
    <source>
        <dbReference type="SAM" id="MobiDB-lite"/>
    </source>
</evidence>
<feature type="compositionally biased region" description="Polar residues" evidence="1">
    <location>
        <begin position="1"/>
        <end position="18"/>
    </location>
</feature>
<sequence>MQSNRGNANEATSVPQSSESREQMEYGIIPESPMKNRKVTTVLSGEEYIDYVLLCEIIDFGGKLSTRDIDDRVLRLAIRLLKHEVDQFRKKTGRIFIAARDVEKRHEALK</sequence>
<name>A0A845U333_9PROT</name>
<comment type="caution">
    <text evidence="2">The sequence shown here is derived from an EMBL/GenBank/DDBJ whole genome shotgun (WGS) entry which is preliminary data.</text>
</comment>
<proteinExistence type="predicted"/>
<gene>
    <name evidence="2" type="ORF">GL267_03140</name>
</gene>
<dbReference type="EMBL" id="WNJL01000012">
    <property type="protein sequence ID" value="NDU41676.1"/>
    <property type="molecule type" value="Genomic_DNA"/>
</dbReference>
<protein>
    <submittedName>
        <fullName evidence="2">Uncharacterized protein</fullName>
    </submittedName>
</protein>
<reference evidence="2" key="1">
    <citation type="submission" date="2019-11" db="EMBL/GenBank/DDBJ databases">
        <title>Acidithiobacillus ferrianus sp. nov.: a facultatively anaerobic and extremely acidophilic chemolithoautotroph.</title>
        <authorList>
            <person name="Norris P.R."/>
            <person name="Falagan C."/>
            <person name="Moya-Beltran A."/>
            <person name="Castro M."/>
            <person name="Quatrini R."/>
            <person name="Johnson D.B."/>
        </authorList>
    </citation>
    <scope>NUCLEOTIDE SEQUENCE [LARGE SCALE GENOMIC DNA]</scope>
    <source>
        <strain evidence="2">MG</strain>
    </source>
</reference>
<feature type="region of interest" description="Disordered" evidence="1">
    <location>
        <begin position="1"/>
        <end position="29"/>
    </location>
</feature>
<evidence type="ECO:0000313" key="2">
    <source>
        <dbReference type="EMBL" id="NDU41676.1"/>
    </source>
</evidence>
<dbReference type="RefSeq" id="WP_163096454.1">
    <property type="nucleotide sequence ID" value="NZ_CP127524.1"/>
</dbReference>